<reference evidence="12 13" key="1">
    <citation type="submission" date="2015-09" db="EMBL/GenBank/DDBJ databases">
        <authorList>
            <consortium name="Swine Surveillance"/>
        </authorList>
    </citation>
    <scope>NUCLEOTIDE SEQUENCE [LARGE SCALE GENOMIC DNA]</scope>
    <source>
        <strain evidence="12 13">CECT 8399</strain>
    </source>
</reference>
<dbReference type="InterPro" id="IPR004358">
    <property type="entry name" value="Sig_transdc_His_kin-like_C"/>
</dbReference>
<dbReference type="Gene3D" id="3.30.565.10">
    <property type="entry name" value="Histidine kinase-like ATPase, C-terminal domain"/>
    <property type="match status" value="1"/>
</dbReference>
<keyword evidence="6" id="KW-0418">Kinase</keyword>
<dbReference type="PANTHER" id="PTHR43065">
    <property type="entry name" value="SENSOR HISTIDINE KINASE"/>
    <property type="match status" value="1"/>
</dbReference>
<dbReference type="Pfam" id="PF00072">
    <property type="entry name" value="Response_reg"/>
    <property type="match status" value="1"/>
</dbReference>
<evidence type="ECO:0000256" key="3">
    <source>
        <dbReference type="ARBA" id="ARBA00022553"/>
    </source>
</evidence>
<dbReference type="SMART" id="SM00387">
    <property type="entry name" value="HATPase_c"/>
    <property type="match status" value="1"/>
</dbReference>
<evidence type="ECO:0000256" key="5">
    <source>
        <dbReference type="ARBA" id="ARBA00022741"/>
    </source>
</evidence>
<keyword evidence="8" id="KW-0902">Two-component regulatory system</keyword>
<evidence type="ECO:0000313" key="13">
    <source>
        <dbReference type="Proteomes" id="UP000051326"/>
    </source>
</evidence>
<feature type="modified residue" description="4-aspartylphosphate" evidence="9">
    <location>
        <position position="446"/>
    </location>
</feature>
<dbReference type="InterPro" id="IPR035965">
    <property type="entry name" value="PAS-like_dom_sf"/>
</dbReference>
<dbReference type="PROSITE" id="PS50110">
    <property type="entry name" value="RESPONSE_REGULATORY"/>
    <property type="match status" value="1"/>
</dbReference>
<keyword evidence="3 9" id="KW-0597">Phosphoprotein</keyword>
<evidence type="ECO:0000259" key="10">
    <source>
        <dbReference type="PROSITE" id="PS50109"/>
    </source>
</evidence>
<dbReference type="GO" id="GO:0000155">
    <property type="term" value="F:phosphorelay sensor kinase activity"/>
    <property type="evidence" value="ECO:0007669"/>
    <property type="project" value="InterPro"/>
</dbReference>
<dbReference type="AlphaFoldDB" id="A0A0P1HEN0"/>
<dbReference type="EC" id="2.7.13.3" evidence="2"/>
<keyword evidence="7" id="KW-0067">ATP-binding</keyword>
<evidence type="ECO:0000256" key="1">
    <source>
        <dbReference type="ARBA" id="ARBA00000085"/>
    </source>
</evidence>
<dbReference type="STRING" id="1396826.PHA8399_04341"/>
<dbReference type="InterPro" id="IPR036097">
    <property type="entry name" value="HisK_dim/P_sf"/>
</dbReference>
<dbReference type="EMBL" id="CYSR01000040">
    <property type="protein sequence ID" value="CUI02177.1"/>
    <property type="molecule type" value="Genomic_DNA"/>
</dbReference>
<dbReference type="Pfam" id="PF02518">
    <property type="entry name" value="HATPase_c"/>
    <property type="match status" value="1"/>
</dbReference>
<dbReference type="PROSITE" id="PS50109">
    <property type="entry name" value="HIS_KIN"/>
    <property type="match status" value="1"/>
</dbReference>
<feature type="domain" description="Histidine kinase" evidence="10">
    <location>
        <begin position="153"/>
        <end position="375"/>
    </location>
</feature>
<dbReference type="Gene3D" id="3.30.450.20">
    <property type="entry name" value="PAS domain"/>
    <property type="match status" value="1"/>
</dbReference>
<dbReference type="InterPro" id="IPR011006">
    <property type="entry name" value="CheY-like_superfamily"/>
</dbReference>
<evidence type="ECO:0000256" key="9">
    <source>
        <dbReference type="PROSITE-ProRule" id="PRU00169"/>
    </source>
</evidence>
<dbReference type="Pfam" id="PF08448">
    <property type="entry name" value="PAS_4"/>
    <property type="match status" value="1"/>
</dbReference>
<dbReference type="InterPro" id="IPR013656">
    <property type="entry name" value="PAS_4"/>
</dbReference>
<evidence type="ECO:0000256" key="2">
    <source>
        <dbReference type="ARBA" id="ARBA00012438"/>
    </source>
</evidence>
<evidence type="ECO:0000313" key="12">
    <source>
        <dbReference type="EMBL" id="CUI02177.1"/>
    </source>
</evidence>
<evidence type="ECO:0000256" key="8">
    <source>
        <dbReference type="ARBA" id="ARBA00023012"/>
    </source>
</evidence>
<dbReference type="InterPro" id="IPR003594">
    <property type="entry name" value="HATPase_dom"/>
</dbReference>
<dbReference type="Proteomes" id="UP000051326">
    <property type="component" value="Unassembled WGS sequence"/>
</dbReference>
<dbReference type="SUPFAM" id="SSF52172">
    <property type="entry name" value="CheY-like"/>
    <property type="match status" value="1"/>
</dbReference>
<dbReference type="InterPro" id="IPR003661">
    <property type="entry name" value="HisK_dim/P_dom"/>
</dbReference>
<name>A0A0P1HEN0_9RHOB</name>
<gene>
    <name evidence="12" type="ORF">PHA8399_04341</name>
</gene>
<protein>
    <recommendedName>
        <fullName evidence="2">histidine kinase</fullName>
        <ecNumber evidence="2">2.7.13.3</ecNumber>
    </recommendedName>
</protein>
<dbReference type="InterPro" id="IPR001789">
    <property type="entry name" value="Sig_transdc_resp-reg_receiver"/>
</dbReference>
<evidence type="ECO:0000256" key="4">
    <source>
        <dbReference type="ARBA" id="ARBA00022679"/>
    </source>
</evidence>
<keyword evidence="5" id="KW-0547">Nucleotide-binding</keyword>
<dbReference type="Gene3D" id="1.10.287.130">
    <property type="match status" value="1"/>
</dbReference>
<evidence type="ECO:0000256" key="6">
    <source>
        <dbReference type="ARBA" id="ARBA00022777"/>
    </source>
</evidence>
<comment type="catalytic activity">
    <reaction evidence="1">
        <text>ATP + protein L-histidine = ADP + protein N-phospho-L-histidine.</text>
        <dbReference type="EC" id="2.7.13.3"/>
    </reaction>
</comment>
<evidence type="ECO:0000256" key="7">
    <source>
        <dbReference type="ARBA" id="ARBA00022840"/>
    </source>
</evidence>
<dbReference type="PRINTS" id="PR00344">
    <property type="entry name" value="BCTRLSENSOR"/>
</dbReference>
<dbReference type="InterPro" id="IPR005467">
    <property type="entry name" value="His_kinase_dom"/>
</dbReference>
<feature type="domain" description="Response regulatory" evidence="11">
    <location>
        <begin position="396"/>
        <end position="512"/>
    </location>
</feature>
<dbReference type="SMART" id="SM00448">
    <property type="entry name" value="REC"/>
    <property type="match status" value="1"/>
</dbReference>
<keyword evidence="4" id="KW-0808">Transferase</keyword>
<sequence>MAKPEQPFSEQEAASLGGALVRFITAAPAALAFLDADLRYSAWSKAWAGLHGFGARDLAGVRHQQLRPDSPAAWCAALHRALETGSGSAGMDSFATGGHRTVLLRWRVEPVKDLDGAVAGLSLYCEAAEADGDYETEQSKRQRLETIGRLAGVIAHDFNNLLTVILANLELAAFRIRNEDARGLLRRASEAAEMGASFNKRLLALAGGRRSEPAVIKVNRHITDTWQVVERILSEDTRLQFHPGADVWPVKADPSELDGALLNLVANARDAIDGSGEVTIATKNVQLTTAEAARIAGAMPGDFVRISVADTGSGMPSEVAEQAMEPFFTTKPTGAGSGLGLTSVGMTVARAGGFLLLDSLPGEGTTVSLYLPRTLEAAQDPDDGEDADLPFGDGQLILVVEDDPLVREAVLQRLEVLGYAVLEAADGEAALALLKQGEPVDLVFSDVVMPGRLSGYDLALLLRRRFPGVGVLLTSGYASRMVPRRRRIMVRSELIAKPYSLQVLARAVRRALLAAGKAEG</sequence>
<organism evidence="12 13">
    <name type="scientific">Leisingera aquaemixtae</name>
    <dbReference type="NCBI Taxonomy" id="1396826"/>
    <lineage>
        <taxon>Bacteria</taxon>
        <taxon>Pseudomonadati</taxon>
        <taxon>Pseudomonadota</taxon>
        <taxon>Alphaproteobacteria</taxon>
        <taxon>Rhodobacterales</taxon>
        <taxon>Roseobacteraceae</taxon>
        <taxon>Leisingera</taxon>
    </lineage>
</organism>
<dbReference type="InterPro" id="IPR036890">
    <property type="entry name" value="HATPase_C_sf"/>
</dbReference>
<proteinExistence type="predicted"/>
<dbReference type="GO" id="GO:0005524">
    <property type="term" value="F:ATP binding"/>
    <property type="evidence" value="ECO:0007669"/>
    <property type="project" value="UniProtKB-KW"/>
</dbReference>
<dbReference type="SUPFAM" id="SSF47384">
    <property type="entry name" value="Homodimeric domain of signal transducing histidine kinase"/>
    <property type="match status" value="1"/>
</dbReference>
<dbReference type="RefSeq" id="WP_058288121.1">
    <property type="nucleotide sequence ID" value="NZ_CYSR01000040.1"/>
</dbReference>
<dbReference type="SUPFAM" id="SSF55785">
    <property type="entry name" value="PYP-like sensor domain (PAS domain)"/>
    <property type="match status" value="1"/>
</dbReference>
<dbReference type="SUPFAM" id="SSF55874">
    <property type="entry name" value="ATPase domain of HSP90 chaperone/DNA topoisomerase II/histidine kinase"/>
    <property type="match status" value="1"/>
</dbReference>
<accession>A0A0P1HEN0</accession>
<dbReference type="CDD" id="cd00082">
    <property type="entry name" value="HisKA"/>
    <property type="match status" value="1"/>
</dbReference>
<dbReference type="PANTHER" id="PTHR43065:SF46">
    <property type="entry name" value="C4-DICARBOXYLATE TRANSPORT SENSOR PROTEIN DCTB"/>
    <property type="match status" value="1"/>
</dbReference>
<evidence type="ECO:0000259" key="11">
    <source>
        <dbReference type="PROSITE" id="PS50110"/>
    </source>
</evidence>
<dbReference type="Gene3D" id="3.40.50.2300">
    <property type="match status" value="1"/>
</dbReference>